<proteinExistence type="predicted"/>
<comment type="caution">
    <text evidence="2">The sequence shown here is derived from an EMBL/GenBank/DDBJ whole genome shotgun (WGS) entry which is preliminary data.</text>
</comment>
<keyword evidence="1" id="KW-0472">Membrane</keyword>
<organism evidence="2 3">
    <name type="scientific">Thetidibacter halocola</name>
    <dbReference type="NCBI Taxonomy" id="2827239"/>
    <lineage>
        <taxon>Bacteria</taxon>
        <taxon>Pseudomonadati</taxon>
        <taxon>Pseudomonadota</taxon>
        <taxon>Alphaproteobacteria</taxon>
        <taxon>Rhodobacterales</taxon>
        <taxon>Roseobacteraceae</taxon>
        <taxon>Thetidibacter</taxon>
    </lineage>
</organism>
<accession>A0A8J7WEX2</accession>
<evidence type="ECO:0000256" key="1">
    <source>
        <dbReference type="SAM" id="Phobius"/>
    </source>
</evidence>
<name>A0A8J7WEX2_9RHOB</name>
<evidence type="ECO:0000313" key="2">
    <source>
        <dbReference type="EMBL" id="MBS0125129.1"/>
    </source>
</evidence>
<feature type="transmembrane region" description="Helical" evidence="1">
    <location>
        <begin position="37"/>
        <end position="57"/>
    </location>
</feature>
<evidence type="ECO:0000313" key="3">
    <source>
        <dbReference type="Proteomes" id="UP000681356"/>
    </source>
</evidence>
<sequence>MIRPEAATALARFRDALIGAAVLALGLYWSFFTGGGVLHWIGYAVALAGGALTFAGLQRARFAAGKGGPGVVQVVEGRIAYFGPHGGGIADVQSLSRLILDPRADPPHWILHRPGEPPLAIPLTAEGADGLFDAFATLPGLHTEAMLRHMQARGGDPLTVWQRASARESTPRLH</sequence>
<gene>
    <name evidence="2" type="ORF">KB874_13630</name>
</gene>
<dbReference type="Proteomes" id="UP000681356">
    <property type="component" value="Unassembled WGS sequence"/>
</dbReference>
<keyword evidence="1" id="KW-1133">Transmembrane helix</keyword>
<keyword evidence="1" id="KW-0812">Transmembrane</keyword>
<dbReference type="AlphaFoldDB" id="A0A8J7WEX2"/>
<keyword evidence="3" id="KW-1185">Reference proteome</keyword>
<feature type="transmembrane region" description="Helical" evidence="1">
    <location>
        <begin position="12"/>
        <end position="31"/>
    </location>
</feature>
<reference evidence="2" key="1">
    <citation type="submission" date="2021-04" db="EMBL/GenBank/DDBJ databases">
        <authorList>
            <person name="Yoon J."/>
        </authorList>
    </citation>
    <scope>NUCLEOTIDE SEQUENCE</scope>
    <source>
        <strain evidence="2">KMU-90</strain>
    </source>
</reference>
<dbReference type="EMBL" id="JAGTUU010000005">
    <property type="protein sequence ID" value="MBS0125129.1"/>
    <property type="molecule type" value="Genomic_DNA"/>
</dbReference>
<dbReference type="RefSeq" id="WP_212537090.1">
    <property type="nucleotide sequence ID" value="NZ_JAGTUU010000005.1"/>
</dbReference>
<protein>
    <submittedName>
        <fullName evidence="2">Uncharacterized protein</fullName>
    </submittedName>
</protein>